<evidence type="ECO:0000313" key="3">
    <source>
        <dbReference type="Proteomes" id="UP000053201"/>
    </source>
</evidence>
<dbReference type="Pfam" id="PF03061">
    <property type="entry name" value="4HBT"/>
    <property type="match status" value="1"/>
</dbReference>
<dbReference type="InParanoid" id="A0A0L0HAC5"/>
<dbReference type="PANTHER" id="PTHR47260:SF1">
    <property type="entry name" value="UPF0644 PROTEIN PB2B4.06"/>
    <property type="match status" value="1"/>
</dbReference>
<dbReference type="Proteomes" id="UP000053201">
    <property type="component" value="Unassembled WGS sequence"/>
</dbReference>
<dbReference type="EMBL" id="KQ257461">
    <property type="protein sequence ID" value="KNC98102.1"/>
    <property type="molecule type" value="Genomic_DNA"/>
</dbReference>
<evidence type="ECO:0000259" key="1">
    <source>
        <dbReference type="Pfam" id="PF03061"/>
    </source>
</evidence>
<dbReference type="GeneID" id="27689805"/>
<dbReference type="AlphaFoldDB" id="A0A0L0HAC5"/>
<organism evidence="2 3">
    <name type="scientific">Spizellomyces punctatus (strain DAOM BR117)</name>
    <dbReference type="NCBI Taxonomy" id="645134"/>
    <lineage>
        <taxon>Eukaryota</taxon>
        <taxon>Fungi</taxon>
        <taxon>Fungi incertae sedis</taxon>
        <taxon>Chytridiomycota</taxon>
        <taxon>Chytridiomycota incertae sedis</taxon>
        <taxon>Chytridiomycetes</taxon>
        <taxon>Spizellomycetales</taxon>
        <taxon>Spizellomycetaceae</taxon>
        <taxon>Spizellomyces</taxon>
    </lineage>
</organism>
<dbReference type="OMA" id="GRKCIIT"/>
<keyword evidence="3" id="KW-1185">Reference proteome</keyword>
<proteinExistence type="predicted"/>
<dbReference type="SUPFAM" id="SSF54637">
    <property type="entry name" value="Thioesterase/thiol ester dehydrase-isomerase"/>
    <property type="match status" value="1"/>
</dbReference>
<dbReference type="RefSeq" id="XP_016606142.1">
    <property type="nucleotide sequence ID" value="XM_016754711.1"/>
</dbReference>
<name>A0A0L0HAC5_SPIPD</name>
<accession>A0A0L0HAC5</accession>
<sequence length="257" mass="28468">MASKPFFLACTVRRPPIYRVPSRRLYSTTPPRRSSLLFLSSTLGAAAASSFVTYQLFTPSTDPLSTASDDDELAYAALLQAERDGHDLVKEMRQDPQWKEVDPYSYLSGGRLHRNFTAGTLRGKGKFALRPALFHNKDMTECVAVLHVGERLSGHDKIVHGGVLATLMDEMIARSTIPSLPYQTGFTANLTLNYRKPVEVNQFIVLRSKLNKLDGRKAYGEAKIESLDGQTTFVEATALFVSPKQALLAVASRFRPA</sequence>
<dbReference type="FunCoup" id="A0A0L0HAC5">
    <property type="interactions" value="10"/>
</dbReference>
<dbReference type="InterPro" id="IPR029069">
    <property type="entry name" value="HotDog_dom_sf"/>
</dbReference>
<dbReference type="eggNOG" id="KOG4781">
    <property type="taxonomic scope" value="Eukaryota"/>
</dbReference>
<reference evidence="2 3" key="1">
    <citation type="submission" date="2009-08" db="EMBL/GenBank/DDBJ databases">
        <title>The Genome Sequence of Spizellomyces punctatus strain DAOM BR117.</title>
        <authorList>
            <consortium name="The Broad Institute Genome Sequencing Platform"/>
            <person name="Russ C."/>
            <person name="Cuomo C."/>
            <person name="Shea T."/>
            <person name="Young S.K."/>
            <person name="Zeng Q."/>
            <person name="Koehrsen M."/>
            <person name="Haas B."/>
            <person name="Borodovsky M."/>
            <person name="Guigo R."/>
            <person name="Alvarado L."/>
            <person name="Berlin A."/>
            <person name="Bochicchio J."/>
            <person name="Borenstein D."/>
            <person name="Chapman S."/>
            <person name="Chen Z."/>
            <person name="Engels R."/>
            <person name="Freedman E."/>
            <person name="Gellesch M."/>
            <person name="Goldberg J."/>
            <person name="Griggs A."/>
            <person name="Gujja S."/>
            <person name="Heiman D."/>
            <person name="Hepburn T."/>
            <person name="Howarth C."/>
            <person name="Jen D."/>
            <person name="Larson L."/>
            <person name="Lewis B."/>
            <person name="Mehta T."/>
            <person name="Park D."/>
            <person name="Pearson M."/>
            <person name="Roberts A."/>
            <person name="Saif S."/>
            <person name="Shenoy N."/>
            <person name="Sisk P."/>
            <person name="Stolte C."/>
            <person name="Sykes S."/>
            <person name="Thomson T."/>
            <person name="Walk T."/>
            <person name="White J."/>
            <person name="Yandava C."/>
            <person name="Burger G."/>
            <person name="Gray M.W."/>
            <person name="Holland P.W.H."/>
            <person name="King N."/>
            <person name="Lang F.B.F."/>
            <person name="Roger A.J."/>
            <person name="Ruiz-Trillo I."/>
            <person name="Lander E."/>
            <person name="Nusbaum C."/>
        </authorList>
    </citation>
    <scope>NUCLEOTIDE SEQUENCE [LARGE SCALE GENOMIC DNA]</scope>
    <source>
        <strain evidence="2 3">DAOM BR117</strain>
    </source>
</reference>
<dbReference type="CDD" id="cd03443">
    <property type="entry name" value="PaaI_thioesterase"/>
    <property type="match status" value="1"/>
</dbReference>
<dbReference type="OrthoDB" id="506431at2759"/>
<dbReference type="PANTHER" id="PTHR47260">
    <property type="entry name" value="UPF0644 PROTEIN PB2B4.06"/>
    <property type="match status" value="1"/>
</dbReference>
<feature type="domain" description="Thioesterase" evidence="1">
    <location>
        <begin position="158"/>
        <end position="231"/>
    </location>
</feature>
<protein>
    <recommendedName>
        <fullName evidence="1">Thioesterase domain-containing protein</fullName>
    </recommendedName>
</protein>
<gene>
    <name evidence="2" type="ORF">SPPG_06511</name>
</gene>
<dbReference type="VEuPathDB" id="FungiDB:SPPG_06511"/>
<dbReference type="InterPro" id="IPR052061">
    <property type="entry name" value="PTE-AB_protein"/>
</dbReference>
<dbReference type="InterPro" id="IPR006683">
    <property type="entry name" value="Thioestr_dom"/>
</dbReference>
<dbReference type="STRING" id="645134.A0A0L0HAC5"/>
<evidence type="ECO:0000313" key="2">
    <source>
        <dbReference type="EMBL" id="KNC98102.1"/>
    </source>
</evidence>
<dbReference type="Gene3D" id="3.10.129.10">
    <property type="entry name" value="Hotdog Thioesterase"/>
    <property type="match status" value="1"/>
</dbReference>